<evidence type="ECO:0000313" key="1">
    <source>
        <dbReference type="EMBL" id="VVD04563.1"/>
    </source>
</evidence>
<evidence type="ECO:0000313" key="2">
    <source>
        <dbReference type="Proteomes" id="UP000324832"/>
    </source>
</evidence>
<keyword evidence="2" id="KW-1185">Reference proteome</keyword>
<reference evidence="1 2" key="1">
    <citation type="submission" date="2017-07" db="EMBL/GenBank/DDBJ databases">
        <authorList>
            <person name="Talla V."/>
            <person name="Backstrom N."/>
        </authorList>
    </citation>
    <scope>NUCLEOTIDE SEQUENCE [LARGE SCALE GENOMIC DNA]</scope>
</reference>
<name>A0A5E4R4Y3_9NEOP</name>
<dbReference type="EMBL" id="FZQP02006870">
    <property type="protein sequence ID" value="VVD04563.1"/>
    <property type="molecule type" value="Genomic_DNA"/>
</dbReference>
<organism evidence="1 2">
    <name type="scientific">Leptidea sinapis</name>
    <dbReference type="NCBI Taxonomy" id="189913"/>
    <lineage>
        <taxon>Eukaryota</taxon>
        <taxon>Metazoa</taxon>
        <taxon>Ecdysozoa</taxon>
        <taxon>Arthropoda</taxon>
        <taxon>Hexapoda</taxon>
        <taxon>Insecta</taxon>
        <taxon>Pterygota</taxon>
        <taxon>Neoptera</taxon>
        <taxon>Endopterygota</taxon>
        <taxon>Lepidoptera</taxon>
        <taxon>Glossata</taxon>
        <taxon>Ditrysia</taxon>
        <taxon>Papilionoidea</taxon>
        <taxon>Pieridae</taxon>
        <taxon>Dismorphiinae</taxon>
        <taxon>Leptidea</taxon>
    </lineage>
</organism>
<protein>
    <submittedName>
        <fullName evidence="1">Uncharacterized protein</fullName>
    </submittedName>
</protein>
<dbReference type="Proteomes" id="UP000324832">
    <property type="component" value="Unassembled WGS sequence"/>
</dbReference>
<accession>A0A5E4R4Y3</accession>
<gene>
    <name evidence="1" type="ORF">LSINAPIS_LOCUS14289</name>
</gene>
<dbReference type="AlphaFoldDB" id="A0A5E4R4Y3"/>
<proteinExistence type="predicted"/>
<sequence>MATRKTILILVMTRRRT</sequence>